<name>A0A917Z2J6_9ALTE</name>
<proteinExistence type="predicted"/>
<dbReference type="Proteomes" id="UP000606935">
    <property type="component" value="Unassembled WGS sequence"/>
</dbReference>
<dbReference type="EMBL" id="BMLS01000004">
    <property type="protein sequence ID" value="GGO71262.1"/>
    <property type="molecule type" value="Genomic_DNA"/>
</dbReference>
<sequence length="104" mass="11573">MSQVKSLLLLSVLLSSAVHALPEQCLQDPARTQPCPHLIYKQVSLSEPQGKAVKQLLCVCLSDFADLQTPATTDAQRIHQKMRLKSLSAQLNMSEQDLLEAIRY</sequence>
<reference evidence="2" key="2">
    <citation type="submission" date="2020-09" db="EMBL/GenBank/DDBJ databases">
        <authorList>
            <person name="Sun Q."/>
            <person name="Zhou Y."/>
        </authorList>
    </citation>
    <scope>NUCLEOTIDE SEQUENCE</scope>
    <source>
        <strain evidence="2">CGMCC 1.7086</strain>
    </source>
</reference>
<comment type="caution">
    <text evidence="2">The sequence shown here is derived from an EMBL/GenBank/DDBJ whole genome shotgun (WGS) entry which is preliminary data.</text>
</comment>
<reference evidence="2" key="1">
    <citation type="journal article" date="2014" name="Int. J. Syst. Evol. Microbiol.">
        <title>Complete genome sequence of Corynebacterium casei LMG S-19264T (=DSM 44701T), isolated from a smear-ripened cheese.</title>
        <authorList>
            <consortium name="US DOE Joint Genome Institute (JGI-PGF)"/>
            <person name="Walter F."/>
            <person name="Albersmeier A."/>
            <person name="Kalinowski J."/>
            <person name="Ruckert C."/>
        </authorList>
    </citation>
    <scope>NUCLEOTIDE SEQUENCE</scope>
    <source>
        <strain evidence="2">CGMCC 1.7086</strain>
    </source>
</reference>
<keyword evidence="1" id="KW-0732">Signal</keyword>
<organism evidence="2 3">
    <name type="scientific">Bowmanella pacifica</name>
    <dbReference type="NCBI Taxonomy" id="502051"/>
    <lineage>
        <taxon>Bacteria</taxon>
        <taxon>Pseudomonadati</taxon>
        <taxon>Pseudomonadota</taxon>
        <taxon>Gammaproteobacteria</taxon>
        <taxon>Alteromonadales</taxon>
        <taxon>Alteromonadaceae</taxon>
        <taxon>Bowmanella</taxon>
    </lineage>
</organism>
<feature type="signal peptide" evidence="1">
    <location>
        <begin position="1"/>
        <end position="20"/>
    </location>
</feature>
<protein>
    <submittedName>
        <fullName evidence="2">Uncharacterized protein</fullName>
    </submittedName>
</protein>
<keyword evidence="3" id="KW-1185">Reference proteome</keyword>
<evidence type="ECO:0000256" key="1">
    <source>
        <dbReference type="SAM" id="SignalP"/>
    </source>
</evidence>
<evidence type="ECO:0000313" key="2">
    <source>
        <dbReference type="EMBL" id="GGO71262.1"/>
    </source>
</evidence>
<accession>A0A917Z2J6</accession>
<evidence type="ECO:0000313" key="3">
    <source>
        <dbReference type="Proteomes" id="UP000606935"/>
    </source>
</evidence>
<feature type="chain" id="PRO_5037208283" evidence="1">
    <location>
        <begin position="21"/>
        <end position="104"/>
    </location>
</feature>
<dbReference type="AlphaFoldDB" id="A0A917Z2J6"/>
<gene>
    <name evidence="2" type="ORF">GCM10010982_26650</name>
</gene>